<evidence type="ECO:0000259" key="10">
    <source>
        <dbReference type="PROSITE" id="PS50052"/>
    </source>
</evidence>
<dbReference type="Gene3D" id="3.40.50.300">
    <property type="entry name" value="P-loop containing nucleotide triphosphate hydrolases"/>
    <property type="match status" value="1"/>
</dbReference>
<evidence type="ECO:0000313" key="14">
    <source>
        <dbReference type="Proteomes" id="UP000438991"/>
    </source>
</evidence>
<dbReference type="PANTHER" id="PTHR23117:SF13">
    <property type="entry name" value="GUANYLATE KINASE"/>
    <property type="match status" value="1"/>
</dbReference>
<gene>
    <name evidence="9 12" type="primary">gmk</name>
    <name evidence="11" type="ORF">GJ689_14065</name>
    <name evidence="12" type="ORF">RHODGE_RHODGE_00260</name>
</gene>
<dbReference type="InterPro" id="IPR008144">
    <property type="entry name" value="Guanylate_kin-like_dom"/>
</dbReference>
<dbReference type="FunFam" id="3.30.63.10:FF:000002">
    <property type="entry name" value="Guanylate kinase 1"/>
    <property type="match status" value="1"/>
</dbReference>
<dbReference type="Pfam" id="PF00625">
    <property type="entry name" value="Guanylate_kin"/>
    <property type="match status" value="1"/>
</dbReference>
<dbReference type="InterPro" id="IPR027417">
    <property type="entry name" value="P-loop_NTPase"/>
</dbReference>
<protein>
    <recommendedName>
        <fullName evidence="3 9">Guanylate kinase</fullName>
        <ecNumber evidence="2 9">2.7.4.8</ecNumber>
    </recommendedName>
    <alternativeName>
        <fullName evidence="8 9">GMP kinase</fullName>
    </alternativeName>
</protein>
<dbReference type="Proteomes" id="UP000438991">
    <property type="component" value="Unassembled WGS sequence"/>
</dbReference>
<dbReference type="PROSITE" id="PS50052">
    <property type="entry name" value="GUANYLATE_KINASE_2"/>
    <property type="match status" value="1"/>
</dbReference>
<evidence type="ECO:0000256" key="3">
    <source>
        <dbReference type="ARBA" id="ARBA00016296"/>
    </source>
</evidence>
<evidence type="ECO:0000256" key="5">
    <source>
        <dbReference type="ARBA" id="ARBA00022741"/>
    </source>
</evidence>
<evidence type="ECO:0000256" key="6">
    <source>
        <dbReference type="ARBA" id="ARBA00022777"/>
    </source>
</evidence>
<name>A0A327JM66_9BRAD</name>
<comment type="catalytic activity">
    <reaction evidence="9">
        <text>GMP + ATP = GDP + ADP</text>
        <dbReference type="Rhea" id="RHEA:20780"/>
        <dbReference type="ChEBI" id="CHEBI:30616"/>
        <dbReference type="ChEBI" id="CHEBI:58115"/>
        <dbReference type="ChEBI" id="CHEBI:58189"/>
        <dbReference type="ChEBI" id="CHEBI:456216"/>
        <dbReference type="EC" id="2.7.4.8"/>
    </reaction>
</comment>
<keyword evidence="13" id="KW-1185">Reference proteome</keyword>
<evidence type="ECO:0000256" key="8">
    <source>
        <dbReference type="ARBA" id="ARBA00030128"/>
    </source>
</evidence>
<dbReference type="GO" id="GO:0005829">
    <property type="term" value="C:cytosol"/>
    <property type="evidence" value="ECO:0007669"/>
    <property type="project" value="TreeGrafter"/>
</dbReference>
<reference evidence="13" key="2">
    <citation type="submission" date="2018-10" db="EMBL/GenBank/DDBJ databases">
        <authorList>
            <person name="Peiro R."/>
            <person name="Begona"/>
            <person name="Cbmso G."/>
            <person name="Lopez M."/>
            <person name="Gonzalez S."/>
            <person name="Sacristan E."/>
            <person name="Castillo E."/>
        </authorList>
    </citation>
    <scope>NUCLEOTIDE SEQUENCE [LARGE SCALE GENOMIC DNA]</scope>
</reference>
<comment type="similarity">
    <text evidence="1 9">Belongs to the guanylate kinase family.</text>
</comment>
<reference evidence="11 14" key="3">
    <citation type="submission" date="2019-11" db="EMBL/GenBank/DDBJ databases">
        <title>Whole-genome sequence of Rhodoplanes serenus DSM 18633, type strain.</title>
        <authorList>
            <person name="Kyndt J.A."/>
            <person name="Meyer T.E."/>
        </authorList>
    </citation>
    <scope>NUCLEOTIDE SEQUENCE [LARGE SCALE GENOMIC DNA]</scope>
    <source>
        <strain evidence="11 14">DSM 18633</strain>
    </source>
</reference>
<evidence type="ECO:0000313" key="11">
    <source>
        <dbReference type="EMBL" id="MTW17329.1"/>
    </source>
</evidence>
<dbReference type="Proteomes" id="UP000289200">
    <property type="component" value="Unassembled WGS sequence"/>
</dbReference>
<dbReference type="PANTHER" id="PTHR23117">
    <property type="entry name" value="GUANYLATE KINASE-RELATED"/>
    <property type="match status" value="1"/>
</dbReference>
<keyword evidence="4 9" id="KW-0808">Transferase</keyword>
<dbReference type="SUPFAM" id="SSF52540">
    <property type="entry name" value="P-loop containing nucleoside triphosphate hydrolases"/>
    <property type="match status" value="1"/>
</dbReference>
<reference evidence="12" key="1">
    <citation type="submission" date="2018-10" db="EMBL/GenBank/DDBJ databases">
        <authorList>
            <person name="Peiro R."/>
            <person name="Begona"/>
            <person name="Cbmso G."/>
            <person name="Lopez M."/>
            <person name="Gonzalez S."/>
            <person name="Sacristan E."/>
            <person name="Castillo E."/>
        </authorList>
    </citation>
    <scope>NUCLEOTIDE SEQUENCE</scope>
    <source>
        <strain evidence="12">Rhod_genome</strain>
    </source>
</reference>
<dbReference type="GO" id="GO:0005524">
    <property type="term" value="F:ATP binding"/>
    <property type="evidence" value="ECO:0007669"/>
    <property type="project" value="UniProtKB-UniRule"/>
</dbReference>
<evidence type="ECO:0000256" key="4">
    <source>
        <dbReference type="ARBA" id="ARBA00022679"/>
    </source>
</evidence>
<dbReference type="HAMAP" id="MF_00328">
    <property type="entry name" value="Guanylate_kinase"/>
    <property type="match status" value="1"/>
</dbReference>
<feature type="binding site" evidence="9">
    <location>
        <begin position="24"/>
        <end position="31"/>
    </location>
    <ligand>
        <name>ATP</name>
        <dbReference type="ChEBI" id="CHEBI:30616"/>
    </ligand>
</feature>
<keyword evidence="9" id="KW-0963">Cytoplasm</keyword>
<dbReference type="CDD" id="cd00071">
    <property type="entry name" value="GMPK"/>
    <property type="match status" value="1"/>
</dbReference>
<dbReference type="SMART" id="SM00072">
    <property type="entry name" value="GuKc"/>
    <property type="match status" value="1"/>
</dbReference>
<keyword evidence="5 9" id="KW-0547">Nucleotide-binding</keyword>
<proteinExistence type="inferred from homology"/>
<comment type="caution">
    <text evidence="11">The sequence shown here is derived from an EMBL/GenBank/DDBJ whole genome shotgun (WGS) entry which is preliminary data.</text>
</comment>
<dbReference type="AlphaFoldDB" id="A0A327JM66"/>
<evidence type="ECO:0000256" key="9">
    <source>
        <dbReference type="HAMAP-Rule" id="MF_00328"/>
    </source>
</evidence>
<feature type="domain" description="Guanylate kinase-like" evidence="10">
    <location>
        <begin position="17"/>
        <end position="196"/>
    </location>
</feature>
<dbReference type="EMBL" id="WNKV01000010">
    <property type="protein sequence ID" value="MTW17329.1"/>
    <property type="molecule type" value="Genomic_DNA"/>
</dbReference>
<dbReference type="NCBIfam" id="TIGR03263">
    <property type="entry name" value="guanyl_kin"/>
    <property type="match status" value="1"/>
</dbReference>
<dbReference type="EC" id="2.7.4.8" evidence="2 9"/>
<evidence type="ECO:0000256" key="7">
    <source>
        <dbReference type="ARBA" id="ARBA00022840"/>
    </source>
</evidence>
<dbReference type="PROSITE" id="PS00856">
    <property type="entry name" value="GUANYLATE_KINASE_1"/>
    <property type="match status" value="1"/>
</dbReference>
<evidence type="ECO:0000313" key="12">
    <source>
        <dbReference type="EMBL" id="VCU07155.1"/>
    </source>
</evidence>
<dbReference type="GO" id="GO:0004385">
    <property type="term" value="F:GMP kinase activity"/>
    <property type="evidence" value="ECO:0007669"/>
    <property type="project" value="UniProtKB-UniRule"/>
</dbReference>
<comment type="function">
    <text evidence="9">Essential for recycling GMP and indirectly, cGMP.</text>
</comment>
<sequence length="224" mass="24861">MAPEHATDESAAIGRRGLMLVVSSPSGAGKTTLTRNLIDKEQQITLSISVTTRVRRPSEIEGVHYRFISMRQFEIMRDSDQLLEWAEVHGNCYGTPREPVEAALAAGRDVLFDIDWQGARQLDEKMPGDVVSVFVLPPSATELKARLERRAEDSAAIINGRLRNAAEEIGHWSEYDYVLINRDLGESFARLRAILTAERLKRASRAGLDGFVGTLLDGLKVITT</sequence>
<dbReference type="InterPro" id="IPR020590">
    <property type="entry name" value="Guanylate_kinase_CS"/>
</dbReference>
<dbReference type="Gene3D" id="3.30.63.10">
    <property type="entry name" value="Guanylate Kinase phosphate binding domain"/>
    <property type="match status" value="1"/>
</dbReference>
<keyword evidence="6 9" id="KW-0418">Kinase</keyword>
<dbReference type="InterPro" id="IPR017665">
    <property type="entry name" value="Guanylate_kinase"/>
</dbReference>
<dbReference type="EMBL" id="UWOC01000013">
    <property type="protein sequence ID" value="VCU07155.1"/>
    <property type="molecule type" value="Genomic_DNA"/>
</dbReference>
<organism evidence="11 14">
    <name type="scientific">Rhodoplanes serenus</name>
    <dbReference type="NCBI Taxonomy" id="200615"/>
    <lineage>
        <taxon>Bacteria</taxon>
        <taxon>Pseudomonadati</taxon>
        <taxon>Pseudomonadota</taxon>
        <taxon>Alphaproteobacteria</taxon>
        <taxon>Hyphomicrobiales</taxon>
        <taxon>Nitrobacteraceae</taxon>
        <taxon>Rhodoplanes</taxon>
    </lineage>
</organism>
<dbReference type="InterPro" id="IPR008145">
    <property type="entry name" value="GK/Ca_channel_bsu"/>
</dbReference>
<evidence type="ECO:0000256" key="1">
    <source>
        <dbReference type="ARBA" id="ARBA00005790"/>
    </source>
</evidence>
<evidence type="ECO:0000256" key="2">
    <source>
        <dbReference type="ARBA" id="ARBA00012961"/>
    </source>
</evidence>
<dbReference type="OrthoDB" id="9808150at2"/>
<accession>A0A327JM66</accession>
<comment type="subcellular location">
    <subcellularLocation>
        <location evidence="9">Cytoplasm</location>
    </subcellularLocation>
</comment>
<keyword evidence="7 9" id="KW-0067">ATP-binding</keyword>
<evidence type="ECO:0000313" key="13">
    <source>
        <dbReference type="Proteomes" id="UP000289200"/>
    </source>
</evidence>
<dbReference type="RefSeq" id="WP_111388740.1">
    <property type="nucleotide sequence ID" value="NZ_NPEW01000480.1"/>
</dbReference>